<sequence>MSFGRNPHVAKAEAAEQKAQSAKDSAAYEHAWRDAARQWERAAERETNDARRQQYVDKAAAARANADAPWDEGGDASTIEALKTKVSSLLN</sequence>
<evidence type="ECO:0000256" key="1">
    <source>
        <dbReference type="SAM" id="MobiDB-lite"/>
    </source>
</evidence>
<evidence type="ECO:0000313" key="2">
    <source>
        <dbReference type="EMBL" id="WXB04680.1"/>
    </source>
</evidence>
<proteinExistence type="predicted"/>
<dbReference type="Proteomes" id="UP001374803">
    <property type="component" value="Chromosome"/>
</dbReference>
<reference evidence="2" key="1">
    <citation type="submission" date="2021-12" db="EMBL/GenBank/DDBJ databases">
        <title>Discovery of the Pendulisporaceae a myxobacterial family with distinct sporulation behavior and unique specialized metabolism.</title>
        <authorList>
            <person name="Garcia R."/>
            <person name="Popoff A."/>
            <person name="Bader C.D."/>
            <person name="Loehr J."/>
            <person name="Walesch S."/>
            <person name="Walt C."/>
            <person name="Boldt J."/>
            <person name="Bunk B."/>
            <person name="Haeckl F.J.F.P.J."/>
            <person name="Gunesch A.P."/>
            <person name="Birkelbach J."/>
            <person name="Nuebel U."/>
            <person name="Pietschmann T."/>
            <person name="Bach T."/>
            <person name="Mueller R."/>
        </authorList>
    </citation>
    <scope>NUCLEOTIDE SEQUENCE</scope>
    <source>
        <strain evidence="2">MSr11367</strain>
    </source>
</reference>
<keyword evidence="3" id="KW-1185">Reference proteome</keyword>
<protein>
    <submittedName>
        <fullName evidence="2">Uncharacterized protein</fullName>
    </submittedName>
</protein>
<dbReference type="EMBL" id="CP089983">
    <property type="protein sequence ID" value="WXB04680.1"/>
    <property type="molecule type" value="Genomic_DNA"/>
</dbReference>
<gene>
    <name evidence="2" type="ORF">LVJ94_48275</name>
</gene>
<accession>A0ABZ2L661</accession>
<name>A0ABZ2L661_9BACT</name>
<organism evidence="2 3">
    <name type="scientific">Pendulispora rubella</name>
    <dbReference type="NCBI Taxonomy" id="2741070"/>
    <lineage>
        <taxon>Bacteria</taxon>
        <taxon>Pseudomonadati</taxon>
        <taxon>Myxococcota</taxon>
        <taxon>Myxococcia</taxon>
        <taxon>Myxococcales</taxon>
        <taxon>Sorangiineae</taxon>
        <taxon>Pendulisporaceae</taxon>
        <taxon>Pendulispora</taxon>
    </lineage>
</organism>
<feature type="compositionally biased region" description="Basic and acidic residues" evidence="1">
    <location>
        <begin position="26"/>
        <end position="55"/>
    </location>
</feature>
<dbReference type="RefSeq" id="WP_394834324.1">
    <property type="nucleotide sequence ID" value="NZ_CP089929.1"/>
</dbReference>
<evidence type="ECO:0000313" key="3">
    <source>
        <dbReference type="Proteomes" id="UP001374803"/>
    </source>
</evidence>
<feature type="region of interest" description="Disordered" evidence="1">
    <location>
        <begin position="1"/>
        <end position="77"/>
    </location>
</feature>
<feature type="compositionally biased region" description="Low complexity" evidence="1">
    <location>
        <begin position="59"/>
        <end position="68"/>
    </location>
</feature>